<feature type="transmembrane region" description="Helical" evidence="1">
    <location>
        <begin position="49"/>
        <end position="71"/>
    </location>
</feature>
<keyword evidence="4" id="KW-1185">Reference proteome</keyword>
<reference evidence="3 4" key="1">
    <citation type="submission" date="2024-09" db="EMBL/GenBank/DDBJ databases">
        <authorList>
            <person name="Sun Q."/>
            <person name="Mori K."/>
        </authorList>
    </citation>
    <scope>NUCLEOTIDE SEQUENCE [LARGE SCALE GENOMIC DNA]</scope>
    <source>
        <strain evidence="3 4">JCM 14321</strain>
    </source>
</reference>
<feature type="transmembrane region" description="Helical" evidence="1">
    <location>
        <begin position="103"/>
        <end position="122"/>
    </location>
</feature>
<keyword evidence="1" id="KW-0472">Membrane</keyword>
<protein>
    <recommendedName>
        <fullName evidence="2">DUF7144 domain-containing protein</fullName>
    </recommendedName>
</protein>
<organism evidence="3 4">
    <name type="scientific">Agromyces lapidis</name>
    <dbReference type="NCBI Taxonomy" id="279574"/>
    <lineage>
        <taxon>Bacteria</taxon>
        <taxon>Bacillati</taxon>
        <taxon>Actinomycetota</taxon>
        <taxon>Actinomycetes</taxon>
        <taxon>Micrococcales</taxon>
        <taxon>Microbacteriaceae</taxon>
        <taxon>Agromyces</taxon>
    </lineage>
</organism>
<evidence type="ECO:0000313" key="3">
    <source>
        <dbReference type="EMBL" id="MFB9641381.1"/>
    </source>
</evidence>
<keyword evidence="1" id="KW-0812">Transmembrane</keyword>
<evidence type="ECO:0000256" key="1">
    <source>
        <dbReference type="SAM" id="Phobius"/>
    </source>
</evidence>
<dbReference type="Pfam" id="PF23636">
    <property type="entry name" value="DUF7144"/>
    <property type="match status" value="1"/>
</dbReference>
<dbReference type="RefSeq" id="WP_157422982.1">
    <property type="nucleotide sequence ID" value="NZ_BAAANI010000006.1"/>
</dbReference>
<keyword evidence="1" id="KW-1133">Transmembrane helix</keyword>
<comment type="caution">
    <text evidence="3">The sequence shown here is derived from an EMBL/GenBank/DDBJ whole genome shotgun (WGS) entry which is preliminary data.</text>
</comment>
<feature type="transmembrane region" description="Helical" evidence="1">
    <location>
        <begin position="7"/>
        <end position="29"/>
    </location>
</feature>
<proteinExistence type="predicted"/>
<sequence>MAGNRPFGVTLVAVLTWISGLLDIIGGSLLLFQTSVASTVEMFGGASQLITSAIISILIGAIVMVVGVGLLRGSSGARLVITIVQILSIGASVYLAITYPPNAIGEYFSAAISLIVIALLWTGRARDFFGS</sequence>
<evidence type="ECO:0000259" key="2">
    <source>
        <dbReference type="Pfam" id="PF23636"/>
    </source>
</evidence>
<dbReference type="InterPro" id="IPR055568">
    <property type="entry name" value="DUF7144"/>
</dbReference>
<evidence type="ECO:0000313" key="4">
    <source>
        <dbReference type="Proteomes" id="UP001589667"/>
    </source>
</evidence>
<dbReference type="Proteomes" id="UP001589667">
    <property type="component" value="Unassembled WGS sequence"/>
</dbReference>
<gene>
    <name evidence="3" type="ORF">ACFFQV_03655</name>
</gene>
<dbReference type="EMBL" id="JBHMBL010000001">
    <property type="protein sequence ID" value="MFB9641381.1"/>
    <property type="molecule type" value="Genomic_DNA"/>
</dbReference>
<feature type="transmembrane region" description="Helical" evidence="1">
    <location>
        <begin position="78"/>
        <end position="97"/>
    </location>
</feature>
<accession>A0ABV5SM16</accession>
<feature type="domain" description="DUF7144" evidence="2">
    <location>
        <begin position="9"/>
        <end position="123"/>
    </location>
</feature>
<name>A0ABV5SM16_9MICO</name>